<dbReference type="Pfam" id="PF13472">
    <property type="entry name" value="Lipase_GDSL_2"/>
    <property type="match status" value="1"/>
</dbReference>
<evidence type="ECO:0000259" key="2">
    <source>
        <dbReference type="Pfam" id="PF13472"/>
    </source>
</evidence>
<sequence>MNDEKDRRRFLQYSLAALAAPGLVSAASRTGANDAGTAGRAAPHIVLLGDSIFDNASYTGGKPDVIAQLRKILPAEWKATLLARDGATTEGIPDQIDRLPPDATHLVLSVGGNNALMQQHLLQARTATVSEGLTVLADAVHRFEAAYRKVIAACLARKLPFTVCTVYNGNFPDPGYRIVTSSAIALFNDAILRSAVEHKLKVIELRLVCTLPEDYANPIEPSSAGAAKIARAILASLNARAAENGATILS</sequence>
<keyword evidence="4" id="KW-1185">Reference proteome</keyword>
<feature type="signal peptide" evidence="1">
    <location>
        <begin position="1"/>
        <end position="26"/>
    </location>
</feature>
<organism evidence="3 4">
    <name type="scientific">Noviherbaspirillum album</name>
    <dbReference type="NCBI Taxonomy" id="3080276"/>
    <lineage>
        <taxon>Bacteria</taxon>
        <taxon>Pseudomonadati</taxon>
        <taxon>Pseudomonadota</taxon>
        <taxon>Betaproteobacteria</taxon>
        <taxon>Burkholderiales</taxon>
        <taxon>Oxalobacteraceae</taxon>
        <taxon>Noviherbaspirillum</taxon>
    </lineage>
</organism>
<dbReference type="PROSITE" id="PS51318">
    <property type="entry name" value="TAT"/>
    <property type="match status" value="1"/>
</dbReference>
<reference evidence="3 4" key="1">
    <citation type="submission" date="2023-10" db="EMBL/GenBank/DDBJ databases">
        <title>Noviherbaspirillum sp. CPCC 100848 genome assembly.</title>
        <authorList>
            <person name="Li X.Y."/>
            <person name="Fang X.M."/>
        </authorList>
    </citation>
    <scope>NUCLEOTIDE SEQUENCE [LARGE SCALE GENOMIC DNA]</scope>
    <source>
        <strain evidence="3 4">CPCC 100848</strain>
    </source>
</reference>
<dbReference type="CDD" id="cd00229">
    <property type="entry name" value="SGNH_hydrolase"/>
    <property type="match status" value="1"/>
</dbReference>
<evidence type="ECO:0000313" key="4">
    <source>
        <dbReference type="Proteomes" id="UP001352263"/>
    </source>
</evidence>
<name>A0ABU6J690_9BURK</name>
<protein>
    <submittedName>
        <fullName evidence="3">SGNH/GDSL hydrolase family protein</fullName>
        <ecNumber evidence="3">3.1.-.-</ecNumber>
    </submittedName>
</protein>
<evidence type="ECO:0000313" key="3">
    <source>
        <dbReference type="EMBL" id="MEC4719161.1"/>
    </source>
</evidence>
<dbReference type="InterPro" id="IPR006311">
    <property type="entry name" value="TAT_signal"/>
</dbReference>
<gene>
    <name evidence="3" type="ORF">RY831_08375</name>
</gene>
<dbReference type="EC" id="3.1.-.-" evidence="3"/>
<comment type="caution">
    <text evidence="3">The sequence shown here is derived from an EMBL/GenBank/DDBJ whole genome shotgun (WGS) entry which is preliminary data.</text>
</comment>
<proteinExistence type="predicted"/>
<feature type="chain" id="PRO_5045844564" evidence="1">
    <location>
        <begin position="27"/>
        <end position="250"/>
    </location>
</feature>
<dbReference type="GO" id="GO:0016787">
    <property type="term" value="F:hydrolase activity"/>
    <property type="evidence" value="ECO:0007669"/>
    <property type="project" value="UniProtKB-KW"/>
</dbReference>
<dbReference type="Gene3D" id="3.40.50.1110">
    <property type="entry name" value="SGNH hydrolase"/>
    <property type="match status" value="1"/>
</dbReference>
<dbReference type="RefSeq" id="WP_326505877.1">
    <property type="nucleotide sequence ID" value="NZ_JAWIIV010000005.1"/>
</dbReference>
<dbReference type="Proteomes" id="UP001352263">
    <property type="component" value="Unassembled WGS sequence"/>
</dbReference>
<dbReference type="InterPro" id="IPR013830">
    <property type="entry name" value="SGNH_hydro"/>
</dbReference>
<accession>A0ABU6J690</accession>
<evidence type="ECO:0000256" key="1">
    <source>
        <dbReference type="SAM" id="SignalP"/>
    </source>
</evidence>
<feature type="domain" description="SGNH hydrolase-type esterase" evidence="2">
    <location>
        <begin position="47"/>
        <end position="225"/>
    </location>
</feature>
<dbReference type="SUPFAM" id="SSF52266">
    <property type="entry name" value="SGNH hydrolase"/>
    <property type="match status" value="1"/>
</dbReference>
<keyword evidence="3" id="KW-0378">Hydrolase</keyword>
<keyword evidence="1" id="KW-0732">Signal</keyword>
<dbReference type="EMBL" id="JAWIIV010000005">
    <property type="protein sequence ID" value="MEC4719161.1"/>
    <property type="molecule type" value="Genomic_DNA"/>
</dbReference>
<dbReference type="InterPro" id="IPR036514">
    <property type="entry name" value="SGNH_hydro_sf"/>
</dbReference>